<feature type="transmembrane region" description="Helical" evidence="1">
    <location>
        <begin position="12"/>
        <end position="34"/>
    </location>
</feature>
<keyword evidence="1" id="KW-1133">Transmembrane helix</keyword>
<dbReference type="SUPFAM" id="SSF109998">
    <property type="entry name" value="Triger factor/SurA peptide-binding domain-like"/>
    <property type="match status" value="1"/>
</dbReference>
<evidence type="ECO:0000313" key="2">
    <source>
        <dbReference type="EMBL" id="OGM93773.1"/>
    </source>
</evidence>
<keyword evidence="1" id="KW-0472">Membrane</keyword>
<comment type="caution">
    <text evidence="2">The sequence shown here is derived from an EMBL/GenBank/DDBJ whole genome shotgun (WGS) entry which is preliminary data.</text>
</comment>
<proteinExistence type="predicted"/>
<reference evidence="2 3" key="1">
    <citation type="journal article" date="2016" name="Nat. Commun.">
        <title>Thousands of microbial genomes shed light on interconnected biogeochemical processes in an aquifer system.</title>
        <authorList>
            <person name="Anantharaman K."/>
            <person name="Brown C.T."/>
            <person name="Hug L.A."/>
            <person name="Sharon I."/>
            <person name="Castelle C.J."/>
            <person name="Probst A.J."/>
            <person name="Thomas B.C."/>
            <person name="Singh A."/>
            <person name="Wilkins M.J."/>
            <person name="Karaoz U."/>
            <person name="Brodie E.L."/>
            <person name="Williams K.H."/>
            <person name="Hubbard S.S."/>
            <person name="Banfield J.F."/>
        </authorList>
    </citation>
    <scope>NUCLEOTIDE SEQUENCE [LARGE SCALE GENOMIC DNA]</scope>
</reference>
<evidence type="ECO:0008006" key="4">
    <source>
        <dbReference type="Google" id="ProtNLM"/>
    </source>
</evidence>
<dbReference type="Proteomes" id="UP000179057">
    <property type="component" value="Unassembled WGS sequence"/>
</dbReference>
<evidence type="ECO:0000313" key="3">
    <source>
        <dbReference type="Proteomes" id="UP000179057"/>
    </source>
</evidence>
<organism evidence="2 3">
    <name type="scientific">Candidatus Wolfebacteria bacterium RIFOXYD1_FULL_48_65</name>
    <dbReference type="NCBI Taxonomy" id="1802561"/>
    <lineage>
        <taxon>Bacteria</taxon>
        <taxon>Candidatus Wolfeibacteriota</taxon>
    </lineage>
</organism>
<protein>
    <recommendedName>
        <fullName evidence="4">SurA N-terminal domain-containing protein</fullName>
    </recommendedName>
</protein>
<dbReference type="InterPro" id="IPR027304">
    <property type="entry name" value="Trigger_fact/SurA_dom_sf"/>
</dbReference>
<dbReference type="EMBL" id="MGIV01000021">
    <property type="protein sequence ID" value="OGM93773.1"/>
    <property type="molecule type" value="Genomic_DNA"/>
</dbReference>
<sequence>MKPKKIVKLTALIGGGIILIGGIVIGVTGLWPVARVGASPITYAAFRDNFMMVDYFYRSNVRITGGSDQAVNTNEVQRDLQRVTMEGLIDRILIDRELKKRYTDDDLERLIANKIEGVDLTSETMVEAMRLMYGLEAEGFKELVLIPKAKQEILEGNLSLQNGTFSDWLAAQKTEASILVFVPSLQWSGDEVRVR</sequence>
<accession>A0A1F8DYX1</accession>
<name>A0A1F8DYX1_9BACT</name>
<keyword evidence="1" id="KW-0812">Transmembrane</keyword>
<evidence type="ECO:0000256" key="1">
    <source>
        <dbReference type="SAM" id="Phobius"/>
    </source>
</evidence>
<gene>
    <name evidence="2" type="ORF">A2610_01195</name>
</gene>
<dbReference type="AlphaFoldDB" id="A0A1F8DYX1"/>